<dbReference type="PROSITE" id="PS50055">
    <property type="entry name" value="TYR_PHOSPHATASE_PTP"/>
    <property type="match status" value="2"/>
</dbReference>
<gene>
    <name evidence="14" type="ORF">CRE_11779</name>
</gene>
<comment type="catalytic activity">
    <reaction evidence="11">
        <text>O-phospho-L-tyrosyl-[protein] + H2O = L-tyrosyl-[protein] + phosphate</text>
        <dbReference type="Rhea" id="RHEA:10684"/>
        <dbReference type="Rhea" id="RHEA-COMP:10136"/>
        <dbReference type="Rhea" id="RHEA-COMP:20101"/>
        <dbReference type="ChEBI" id="CHEBI:15377"/>
        <dbReference type="ChEBI" id="CHEBI:43474"/>
        <dbReference type="ChEBI" id="CHEBI:46858"/>
        <dbReference type="ChEBI" id="CHEBI:61978"/>
        <dbReference type="EC" id="3.1.3.48"/>
    </reaction>
</comment>
<dbReference type="OMA" id="QLDGHLC"/>
<dbReference type="InterPro" id="IPR000387">
    <property type="entry name" value="Tyr_Pase_dom"/>
</dbReference>
<dbReference type="InterPro" id="IPR029021">
    <property type="entry name" value="Prot-tyrosine_phosphatase-like"/>
</dbReference>
<dbReference type="InterPro" id="IPR050348">
    <property type="entry name" value="Protein-Tyr_Phosphatase"/>
</dbReference>
<dbReference type="KEGG" id="crq:GCK72_006035"/>
<keyword evidence="10" id="KW-0393">Immunoglobulin domain</keyword>
<evidence type="ECO:0000256" key="10">
    <source>
        <dbReference type="ARBA" id="ARBA00023319"/>
    </source>
</evidence>
<dbReference type="InterPro" id="IPR003595">
    <property type="entry name" value="Tyr_Pase_cat"/>
</dbReference>
<dbReference type="OrthoDB" id="6058203at2759"/>
<dbReference type="PRINTS" id="PR00700">
    <property type="entry name" value="PRTYPHPHTASE"/>
</dbReference>
<keyword evidence="15" id="KW-1185">Reference proteome</keyword>
<dbReference type="EC" id="3.1.3.48" evidence="2"/>
<accession>E3M4M8</accession>
<dbReference type="FunFam" id="3.90.190.10:FF:000102">
    <property type="entry name" value="Receptor-type tyrosine-protein phosphatase"/>
    <property type="match status" value="1"/>
</dbReference>
<reference evidence="14" key="1">
    <citation type="submission" date="2007-07" db="EMBL/GenBank/DDBJ databases">
        <title>PCAP assembly of the Caenorhabditis remanei genome.</title>
        <authorList>
            <consortium name="The Caenorhabditis remanei Sequencing Consortium"/>
            <person name="Wilson R.K."/>
        </authorList>
    </citation>
    <scope>NUCLEOTIDE SEQUENCE [LARGE SCALE GENOMIC DNA]</scope>
    <source>
        <strain evidence="14">PB4641</strain>
    </source>
</reference>
<dbReference type="InterPro" id="IPR016130">
    <property type="entry name" value="Tyr_Pase_AS"/>
</dbReference>
<dbReference type="Proteomes" id="UP000008281">
    <property type="component" value="Unassembled WGS sequence"/>
</dbReference>
<dbReference type="EMBL" id="DS268424">
    <property type="protein sequence ID" value="EFO91509.1"/>
    <property type="molecule type" value="Genomic_DNA"/>
</dbReference>
<evidence type="ECO:0000256" key="1">
    <source>
        <dbReference type="ARBA" id="ARBA00004167"/>
    </source>
</evidence>
<dbReference type="PROSITE" id="PS00383">
    <property type="entry name" value="TYR_PHOSPHATASE_1"/>
    <property type="match status" value="1"/>
</dbReference>
<organism evidence="15">
    <name type="scientific">Caenorhabditis remanei</name>
    <name type="common">Caenorhabditis vulgaris</name>
    <dbReference type="NCBI Taxonomy" id="31234"/>
    <lineage>
        <taxon>Eukaryota</taxon>
        <taxon>Metazoa</taxon>
        <taxon>Ecdysozoa</taxon>
        <taxon>Nematoda</taxon>
        <taxon>Chromadorea</taxon>
        <taxon>Rhabditida</taxon>
        <taxon>Rhabditina</taxon>
        <taxon>Rhabditomorpha</taxon>
        <taxon>Rhabditoidea</taxon>
        <taxon>Rhabditidae</taxon>
        <taxon>Peloderinae</taxon>
        <taxon>Caenorhabditis</taxon>
    </lineage>
</organism>
<feature type="domain" description="Tyrosine specific protein phosphatases" evidence="13">
    <location>
        <begin position="291"/>
        <end position="362"/>
    </location>
</feature>
<evidence type="ECO:0000256" key="5">
    <source>
        <dbReference type="ARBA" id="ARBA00022801"/>
    </source>
</evidence>
<evidence type="ECO:0000256" key="11">
    <source>
        <dbReference type="ARBA" id="ARBA00051722"/>
    </source>
</evidence>
<dbReference type="eggNOG" id="KOG3419">
    <property type="taxonomic scope" value="Eukaryota"/>
</dbReference>
<evidence type="ECO:0000256" key="8">
    <source>
        <dbReference type="ARBA" id="ARBA00023136"/>
    </source>
</evidence>
<dbReference type="SMART" id="SM00404">
    <property type="entry name" value="PTPc_motif"/>
    <property type="match status" value="2"/>
</dbReference>
<evidence type="ECO:0000256" key="7">
    <source>
        <dbReference type="ARBA" id="ARBA00022989"/>
    </source>
</evidence>
<dbReference type="HOGENOM" id="CLU_001645_8_0_1"/>
<dbReference type="SUPFAM" id="SSF52799">
    <property type="entry name" value="(Phosphotyrosine protein) phosphatases II"/>
    <property type="match status" value="2"/>
</dbReference>
<dbReference type="AlphaFoldDB" id="E3M4M8"/>
<evidence type="ECO:0000313" key="15">
    <source>
        <dbReference type="Proteomes" id="UP000008281"/>
    </source>
</evidence>
<dbReference type="InParanoid" id="E3M4M8"/>
<keyword evidence="6" id="KW-0904">Protein phosphatase</keyword>
<proteinExistence type="predicted"/>
<evidence type="ECO:0000259" key="12">
    <source>
        <dbReference type="PROSITE" id="PS50055"/>
    </source>
</evidence>
<dbReference type="CTD" id="9820860"/>
<dbReference type="GeneID" id="9820860"/>
<dbReference type="RefSeq" id="XP_003109000.2">
    <property type="nucleotide sequence ID" value="XM_003108952.2"/>
</dbReference>
<dbReference type="STRING" id="31234.E3M4M8"/>
<feature type="domain" description="Tyrosine-protein phosphatase" evidence="12">
    <location>
        <begin position="416"/>
        <end position="684"/>
    </location>
</feature>
<sequence>MLLSGLSELFPIHPKSFIRAKDNSALIADQQLKTVAEAAEAEKIAQDQCSCTNKSLLPHRFGVKSQIFSKMGSKDDLERTLMQSTFGEIPVEDLPSEFVLRHQHSNFLFDKEYNEIPHFPMNAVASTKKGNEFKNRYNDIRAFDETRVKLTQIRGDEHSDYINANFIKSWKEKKLFIAAQAPVEATIGDFWRMIWEQESLLVVMVANLTEKGREQCVKYWPDEEMQRYGDIIVKPSTVSVYSDYAVRAFGIAHIDDCESDVIPTEKVRCVLQYHFTNWHDFKAPECSTGLLRFMYILRELTQFNTSPVVIHCSAGVGRTGTFITIDSMLDQCLAEGKANVFDFVCNLRRQRNLMVQSIEQYVFIYKALAEWHMYGYTDMDVHSFEDHYNRLCRAVSFNQSSSGNESIATSSSETGLEEEFKKLERNLSTSLTSNFAAKDENILKNRFEAAVPYDDYRVALPQIIGHSDSSYINASHIKGYFYDYIAAQDPVSAATVFDFWRMVADLKVNTIVMLSNENDWSEQEKYWPLDGPGTERHFQDGRIAVDVIFNSVEQHQDFIIRNLAYTMKDSDITCQNQDVIQYCYTAWPADSLVPKSSNSMMNLISLVLQRQSNLIESRAPIVVHCRNGSSETGIFICISLLLLRQKAEQRIDIFQTVKGLQSHRPMMFTRFEQYSFCYSALADFISKTL</sequence>
<dbReference type="GO" id="GO:0016020">
    <property type="term" value="C:membrane"/>
    <property type="evidence" value="ECO:0007669"/>
    <property type="project" value="UniProtKB-SubCell"/>
</dbReference>
<dbReference type="GO" id="GO:0045202">
    <property type="term" value="C:synapse"/>
    <property type="evidence" value="ECO:0007669"/>
    <property type="project" value="UniProtKB-ARBA"/>
</dbReference>
<evidence type="ECO:0000256" key="2">
    <source>
        <dbReference type="ARBA" id="ARBA00013064"/>
    </source>
</evidence>
<keyword evidence="8" id="KW-0472">Membrane</keyword>
<protein>
    <recommendedName>
        <fullName evidence="2">protein-tyrosine-phosphatase</fullName>
        <ecNumber evidence="2">3.1.3.48</ecNumber>
    </recommendedName>
</protein>
<keyword evidence="7" id="KW-1133">Transmembrane helix</keyword>
<feature type="domain" description="Tyrosine specific protein phosphatases" evidence="13">
    <location>
        <begin position="598"/>
        <end position="675"/>
    </location>
</feature>
<feature type="domain" description="Tyrosine-protein phosphatase" evidence="12">
    <location>
        <begin position="109"/>
        <end position="371"/>
    </location>
</feature>
<dbReference type="Gene3D" id="3.90.190.10">
    <property type="entry name" value="Protein tyrosine phosphatase superfamily"/>
    <property type="match status" value="2"/>
</dbReference>
<evidence type="ECO:0000313" key="14">
    <source>
        <dbReference type="EMBL" id="EFO91509.1"/>
    </source>
</evidence>
<dbReference type="PANTHER" id="PTHR19134:SF495">
    <property type="entry name" value="TYROSINE-PROTEIN PHOSPHATASE 69D"/>
    <property type="match status" value="1"/>
</dbReference>
<keyword evidence="4" id="KW-0732">Signal</keyword>
<dbReference type="GO" id="GO:0005001">
    <property type="term" value="F:transmembrane receptor protein tyrosine phosphatase activity"/>
    <property type="evidence" value="ECO:0007669"/>
    <property type="project" value="UniProtKB-ARBA"/>
</dbReference>
<comment type="subcellular location">
    <subcellularLocation>
        <location evidence="1">Membrane</location>
        <topology evidence="1">Single-pass membrane protein</topology>
    </subcellularLocation>
</comment>
<keyword evidence="3" id="KW-0812">Transmembrane</keyword>
<evidence type="ECO:0000259" key="13">
    <source>
        <dbReference type="PROSITE" id="PS50056"/>
    </source>
</evidence>
<evidence type="ECO:0000256" key="6">
    <source>
        <dbReference type="ARBA" id="ARBA00022912"/>
    </source>
</evidence>
<keyword evidence="9" id="KW-1015">Disulfide bond</keyword>
<keyword evidence="5" id="KW-0378">Hydrolase</keyword>
<dbReference type="FunFam" id="3.90.190.10:FF:000092">
    <property type="entry name" value="Tyrosine-protein phosphatase 69D"/>
    <property type="match status" value="1"/>
</dbReference>
<name>E3M4M8_CAERE</name>
<dbReference type="SMART" id="SM00194">
    <property type="entry name" value="PTPc"/>
    <property type="match status" value="2"/>
</dbReference>
<evidence type="ECO:0000256" key="4">
    <source>
        <dbReference type="ARBA" id="ARBA00022729"/>
    </source>
</evidence>
<dbReference type="CDD" id="cd00047">
    <property type="entry name" value="PTPc"/>
    <property type="match status" value="2"/>
</dbReference>
<evidence type="ECO:0000256" key="3">
    <source>
        <dbReference type="ARBA" id="ARBA00022692"/>
    </source>
</evidence>
<dbReference type="eggNOG" id="KOG4228">
    <property type="taxonomic scope" value="Eukaryota"/>
</dbReference>
<evidence type="ECO:0000256" key="9">
    <source>
        <dbReference type="ARBA" id="ARBA00023157"/>
    </source>
</evidence>
<dbReference type="InterPro" id="IPR000242">
    <property type="entry name" value="PTP_cat"/>
</dbReference>
<dbReference type="Pfam" id="PF00102">
    <property type="entry name" value="Y_phosphatase"/>
    <property type="match status" value="2"/>
</dbReference>
<dbReference type="PANTHER" id="PTHR19134">
    <property type="entry name" value="RECEPTOR-TYPE TYROSINE-PROTEIN PHOSPHATASE"/>
    <property type="match status" value="1"/>
</dbReference>
<dbReference type="PROSITE" id="PS50056">
    <property type="entry name" value="TYR_PHOSPHATASE_2"/>
    <property type="match status" value="2"/>
</dbReference>